<dbReference type="RefSeq" id="WP_144013861.1">
    <property type="nucleotide sequence ID" value="NZ_VKDK01000020.1"/>
</dbReference>
<dbReference type="AlphaFoldDB" id="A0A553FRD3"/>
<proteinExistence type="predicted"/>
<dbReference type="Proteomes" id="UP000320443">
    <property type="component" value="Unassembled WGS sequence"/>
</dbReference>
<comment type="caution">
    <text evidence="1">The sequence shown here is derived from an EMBL/GenBank/DDBJ whole genome shotgun (WGS) entry which is preliminary data.</text>
</comment>
<gene>
    <name evidence="1" type="ORF">FNY97_10500</name>
</gene>
<protein>
    <submittedName>
        <fullName evidence="1">Uncharacterized protein</fullName>
    </submittedName>
</protein>
<evidence type="ECO:0000313" key="2">
    <source>
        <dbReference type="Proteomes" id="UP000320443"/>
    </source>
</evidence>
<sequence length="175" mass="19311">MVLKLVTQEPVSPPPPVIEAIPGKKDLNTYTTTGIYHQGTDANARSGTNYPSDVGAGLLEVFNPDGAMTYQRYTRYGNNNTVWTRGLYNKTWSPWKLSAQDGHKHTMSDITDLPEVSYLAKGQTIARRLVDGQIRVSDPKDADHAASKKYVDARIQLVSSLPSSPESDVLYVITE</sequence>
<dbReference type="EMBL" id="VKDK01000020">
    <property type="protein sequence ID" value="TRX59812.1"/>
    <property type="molecule type" value="Genomic_DNA"/>
</dbReference>
<dbReference type="CDD" id="cd19958">
    <property type="entry name" value="pyocin_knob"/>
    <property type="match status" value="1"/>
</dbReference>
<keyword evidence="2" id="KW-1185">Reference proteome</keyword>
<reference evidence="1 2" key="1">
    <citation type="submission" date="2019-07" db="EMBL/GenBank/DDBJ databases">
        <title>Draft genome of C. aurimucosum strain 2274.</title>
        <authorList>
            <person name="Pacheco L.G.C."/>
            <person name="Aguiar E.R.G.R."/>
            <person name="Santos C.S."/>
            <person name="Rocha D.J.P.G."/>
            <person name="Sant'Anna L.O."/>
            <person name="Mattos-Guaraldi A.L."/>
            <person name="Santos L.S."/>
        </authorList>
    </citation>
    <scope>NUCLEOTIDE SEQUENCE [LARGE SCALE GENOMIC DNA]</scope>
    <source>
        <strain evidence="1 2">2274</strain>
    </source>
</reference>
<organism evidence="1 2">
    <name type="scientific">Corynebacterium hiratae</name>
    <dbReference type="NCBI Taxonomy" id="3139423"/>
    <lineage>
        <taxon>Bacteria</taxon>
        <taxon>Bacillati</taxon>
        <taxon>Actinomycetota</taxon>
        <taxon>Actinomycetes</taxon>
        <taxon>Mycobacteriales</taxon>
        <taxon>Corynebacteriaceae</taxon>
        <taxon>Corynebacterium</taxon>
    </lineage>
</organism>
<accession>A0A553FRD3</accession>
<evidence type="ECO:0000313" key="1">
    <source>
        <dbReference type="EMBL" id="TRX59812.1"/>
    </source>
</evidence>
<name>A0A553FRD3_9CORY</name>